<evidence type="ECO:0000313" key="1">
    <source>
        <dbReference type="EMBL" id="SPR98781.1"/>
    </source>
</evidence>
<protein>
    <submittedName>
        <fullName evidence="1">Uncharacterized protein</fullName>
    </submittedName>
</protein>
<accession>A0A375J2F0</accession>
<dbReference type="Proteomes" id="UP000256805">
    <property type="component" value="Unassembled WGS sequence"/>
</dbReference>
<proteinExistence type="predicted"/>
<sequence>MVAQHRIRDVGYCGLQPLTMISMS</sequence>
<dbReference type="AlphaFoldDB" id="A0A375J2F0"/>
<evidence type="ECO:0000313" key="2">
    <source>
        <dbReference type="Proteomes" id="UP000256805"/>
    </source>
</evidence>
<gene>
    <name evidence="1" type="ORF">CBM2634_A40062</name>
</gene>
<organism evidence="1 2">
    <name type="scientific">Cupriavidus taiwanensis</name>
    <dbReference type="NCBI Taxonomy" id="164546"/>
    <lineage>
        <taxon>Bacteria</taxon>
        <taxon>Pseudomonadati</taxon>
        <taxon>Pseudomonadota</taxon>
        <taxon>Betaproteobacteria</taxon>
        <taxon>Burkholderiales</taxon>
        <taxon>Burkholderiaceae</taxon>
        <taxon>Cupriavidus</taxon>
    </lineage>
</organism>
<name>A0A375J2F0_9BURK</name>
<dbReference type="EMBL" id="OVTA01000026">
    <property type="protein sequence ID" value="SPR98781.1"/>
    <property type="molecule type" value="Genomic_DNA"/>
</dbReference>
<reference evidence="1 2" key="1">
    <citation type="submission" date="2018-01" db="EMBL/GenBank/DDBJ databases">
        <authorList>
            <person name="Gaut B.S."/>
            <person name="Morton B.R."/>
            <person name="Clegg M.T."/>
            <person name="Duvall M.R."/>
        </authorList>
    </citation>
    <scope>NUCLEOTIDE SEQUENCE [LARGE SCALE GENOMIC DNA]</scope>
    <source>
        <strain evidence="1">Cupriavidus taiwanensis cmp 52</strain>
    </source>
</reference>